<protein>
    <submittedName>
        <fullName evidence="5">Putative ABC transporter substrate-binding protein</fullName>
    </submittedName>
</protein>
<reference evidence="5 6" key="1">
    <citation type="submission" date="2012-08" db="EMBL/GenBank/DDBJ databases">
        <title>Whole genome shotgun sequence of Gordonia rhizosphera NBRC 16068.</title>
        <authorList>
            <person name="Takarada H."/>
            <person name="Isaki S."/>
            <person name="Hosoyama A."/>
            <person name="Tsuchikane K."/>
            <person name="Katsumata H."/>
            <person name="Baba S."/>
            <person name="Ohji S."/>
            <person name="Yamazaki S."/>
            <person name="Fujita N."/>
        </authorList>
    </citation>
    <scope>NUCLEOTIDE SEQUENCE [LARGE SCALE GENOMIC DNA]</scope>
    <source>
        <strain evidence="5 6">NBRC 16068</strain>
    </source>
</reference>
<evidence type="ECO:0000313" key="6">
    <source>
        <dbReference type="Proteomes" id="UP000008363"/>
    </source>
</evidence>
<dbReference type="SUPFAM" id="SSF53822">
    <property type="entry name" value="Periplasmic binding protein-like I"/>
    <property type="match status" value="1"/>
</dbReference>
<gene>
    <name evidence="5" type="ORF">GORHZ_070_00140</name>
</gene>
<dbReference type="Gene3D" id="3.40.50.2300">
    <property type="match status" value="2"/>
</dbReference>
<keyword evidence="6" id="KW-1185">Reference proteome</keyword>
<dbReference type="STRING" id="1108045.GORHZ_070_00140"/>
<keyword evidence="2 3" id="KW-0732">Signal</keyword>
<proteinExistence type="inferred from homology"/>
<evidence type="ECO:0000259" key="4">
    <source>
        <dbReference type="Pfam" id="PF13458"/>
    </source>
</evidence>
<comment type="caution">
    <text evidence="5">The sequence shown here is derived from an EMBL/GenBank/DDBJ whole genome shotgun (WGS) entry which is preliminary data.</text>
</comment>
<evidence type="ECO:0000256" key="1">
    <source>
        <dbReference type="ARBA" id="ARBA00010062"/>
    </source>
</evidence>
<dbReference type="EMBL" id="BAHC01000070">
    <property type="protein sequence ID" value="GAB89759.1"/>
    <property type="molecule type" value="Genomic_DNA"/>
</dbReference>
<dbReference type="InterPro" id="IPR051010">
    <property type="entry name" value="BCAA_transport"/>
</dbReference>
<feature type="signal peptide" evidence="3">
    <location>
        <begin position="1"/>
        <end position="20"/>
    </location>
</feature>
<accession>K6WT78</accession>
<dbReference type="InterPro" id="IPR028082">
    <property type="entry name" value="Peripla_BP_I"/>
</dbReference>
<dbReference type="PROSITE" id="PS51257">
    <property type="entry name" value="PROKAR_LIPOPROTEIN"/>
    <property type="match status" value="1"/>
</dbReference>
<name>K6WT78_9ACTN</name>
<dbReference type="AlphaFoldDB" id="K6WT78"/>
<sequence length="409" mass="42503">MRKKALQAAGLLSVVVIAAAACSDDNGSSGGAEGPIKIGVLTSQSGPASAAFAGTEGAVKARLEAYKADGGKCSNKQIDVVMADDQSSPQGALVGTQKLVQQDNVHSMLEVTPYFFGAATFATTAAKDTPVLGAAIDAAPQWLEDGNNLFAAMMTVPDTSKTYTSMGDYWKSLGIKKIASVAYDNKASADSMESVMRSAEDAGIERVYVNDTIPLGSTDVGSTVLGIKNSGAQALYLPINPDTSLAIVAGLRQAGVNLESIVSASGYGGDLLASPPAVQAAQGVTFLSWSEPAEMNTPATQKMSNALKKYADSATGIPTMSQQFAWNTTDLFLHGLEISGCNASPAEYRSTLREDKTWDDGGMFAHPVDFSTTASDTECLYMVDLKGDSFVPQPKNSPLCGTTVAPQSS</sequence>
<feature type="chain" id="PRO_5003896151" evidence="3">
    <location>
        <begin position="21"/>
        <end position="409"/>
    </location>
</feature>
<dbReference type="PANTHER" id="PTHR30483:SF6">
    <property type="entry name" value="PERIPLASMIC BINDING PROTEIN OF ABC TRANSPORTER FOR NATURAL AMINO ACIDS"/>
    <property type="match status" value="1"/>
</dbReference>
<dbReference type="InterPro" id="IPR028081">
    <property type="entry name" value="Leu-bd"/>
</dbReference>
<feature type="domain" description="Leucine-binding protein" evidence="4">
    <location>
        <begin position="35"/>
        <end position="386"/>
    </location>
</feature>
<dbReference type="Proteomes" id="UP000008363">
    <property type="component" value="Unassembled WGS sequence"/>
</dbReference>
<dbReference type="RefSeq" id="WP_006332032.1">
    <property type="nucleotide sequence ID" value="NZ_BAHC01000070.1"/>
</dbReference>
<organism evidence="5 6">
    <name type="scientific">Gordonia rhizosphera NBRC 16068</name>
    <dbReference type="NCBI Taxonomy" id="1108045"/>
    <lineage>
        <taxon>Bacteria</taxon>
        <taxon>Bacillati</taxon>
        <taxon>Actinomycetota</taxon>
        <taxon>Actinomycetes</taxon>
        <taxon>Mycobacteriales</taxon>
        <taxon>Gordoniaceae</taxon>
        <taxon>Gordonia</taxon>
    </lineage>
</organism>
<comment type="similarity">
    <text evidence="1">Belongs to the leucine-binding protein family.</text>
</comment>
<evidence type="ECO:0000256" key="2">
    <source>
        <dbReference type="ARBA" id="ARBA00022729"/>
    </source>
</evidence>
<dbReference type="Pfam" id="PF13458">
    <property type="entry name" value="Peripla_BP_6"/>
    <property type="match status" value="1"/>
</dbReference>
<evidence type="ECO:0000313" key="5">
    <source>
        <dbReference type="EMBL" id="GAB89759.1"/>
    </source>
</evidence>
<dbReference type="PANTHER" id="PTHR30483">
    <property type="entry name" value="LEUCINE-SPECIFIC-BINDING PROTEIN"/>
    <property type="match status" value="1"/>
</dbReference>
<evidence type="ECO:0000256" key="3">
    <source>
        <dbReference type="SAM" id="SignalP"/>
    </source>
</evidence>
<dbReference type="eggNOG" id="COG0683">
    <property type="taxonomic scope" value="Bacteria"/>
</dbReference>